<dbReference type="Gene3D" id="3.40.1160.10">
    <property type="entry name" value="Acetylglutamate kinase-like"/>
    <property type="match status" value="1"/>
</dbReference>
<evidence type="ECO:0000256" key="4">
    <source>
        <dbReference type="ARBA" id="ARBA00022777"/>
    </source>
</evidence>
<dbReference type="PIRSF" id="PIRSF000723">
    <property type="entry name" value="Carbamate_kin"/>
    <property type="match status" value="1"/>
</dbReference>
<evidence type="ECO:0000256" key="2">
    <source>
        <dbReference type="ARBA" id="ARBA00011066"/>
    </source>
</evidence>
<dbReference type="GO" id="GO:0005829">
    <property type="term" value="C:cytosol"/>
    <property type="evidence" value="ECO:0007669"/>
    <property type="project" value="TreeGrafter"/>
</dbReference>
<evidence type="ECO:0000256" key="1">
    <source>
        <dbReference type="ARBA" id="ARBA00004850"/>
    </source>
</evidence>
<keyword evidence="4 6" id="KW-0418">Kinase</keyword>
<evidence type="ECO:0000256" key="6">
    <source>
        <dbReference type="PIRNR" id="PIRNR000723"/>
    </source>
</evidence>
<dbReference type="RefSeq" id="WP_425441571.1">
    <property type="nucleotide sequence ID" value="NZ_FOVP01000012.1"/>
</dbReference>
<dbReference type="EMBL" id="FOVP01000012">
    <property type="protein sequence ID" value="SFN98507.1"/>
    <property type="molecule type" value="Genomic_DNA"/>
</dbReference>
<feature type="domain" description="Aspartate/glutamate/uridylate kinase" evidence="7">
    <location>
        <begin position="2"/>
        <end position="275"/>
    </location>
</feature>
<proteinExistence type="inferred from homology"/>
<dbReference type="GO" id="GO:0008804">
    <property type="term" value="F:carbamate kinase activity"/>
    <property type="evidence" value="ECO:0007669"/>
    <property type="project" value="UniProtKB-UniRule"/>
</dbReference>
<comment type="similarity">
    <text evidence="2 6">Belongs to the carbamate kinase family.</text>
</comment>
<dbReference type="PANTHER" id="PTHR30409:SF1">
    <property type="entry name" value="CARBAMATE KINASE-RELATED"/>
    <property type="match status" value="1"/>
</dbReference>
<keyword evidence="3 6" id="KW-0808">Transferase</keyword>
<dbReference type="CDD" id="cd04235">
    <property type="entry name" value="AAK_CK"/>
    <property type="match status" value="1"/>
</dbReference>
<protein>
    <recommendedName>
        <fullName evidence="5 6">Carbamate kinase</fullName>
    </recommendedName>
</protein>
<dbReference type="NCBIfam" id="NF009008">
    <property type="entry name" value="PRK12354.1"/>
    <property type="match status" value="1"/>
</dbReference>
<sequence length="303" mass="31581">MVAALGGNALLHRGEPLTAENQRMNVQKAAPALAAILRAGHQLVITHGNGPQVGLLALQGAAYKPDEAYPLDVLGAETEGMIGYLIEQELENALNHDRPVAVLLTQIVVDSKDPAFTTPGKFVGPVYAETEARAMAAARGWAIAPDGTKWRRVVASPLPQEIPDLPVLRLLLDQGVVVICAGGGGIPVVRRQDGSLIGVEAVIDKDYASAFLAAELQADALLLLTDVEAVFSDFGTDQAMPVARLTPQEADKLDLPEGSMKPKVAAAANFVRAGGKLAGIGRLEDAILILNGTAGTVVTTQGA</sequence>
<dbReference type="InterPro" id="IPR036393">
    <property type="entry name" value="AceGlu_kinase-like_sf"/>
</dbReference>
<comment type="pathway">
    <text evidence="1">Amino-acid degradation; L-arginine degradation via ADI pathway.</text>
</comment>
<dbReference type="PANTHER" id="PTHR30409">
    <property type="entry name" value="CARBAMATE KINASE"/>
    <property type="match status" value="1"/>
</dbReference>
<evidence type="ECO:0000259" key="7">
    <source>
        <dbReference type="Pfam" id="PF00696"/>
    </source>
</evidence>
<keyword evidence="9" id="KW-1185">Reference proteome</keyword>
<dbReference type="FunFam" id="3.40.1160.10:FF:000007">
    <property type="entry name" value="Carbamate kinase"/>
    <property type="match status" value="1"/>
</dbReference>
<dbReference type="InterPro" id="IPR003964">
    <property type="entry name" value="Carb_kinase"/>
</dbReference>
<dbReference type="AlphaFoldDB" id="A0A1I5DH99"/>
<reference evidence="9" key="1">
    <citation type="submission" date="2016-10" db="EMBL/GenBank/DDBJ databases">
        <authorList>
            <person name="Varghese N."/>
            <person name="Submissions S."/>
        </authorList>
    </citation>
    <scope>NUCLEOTIDE SEQUENCE [LARGE SCALE GENOMIC DNA]</scope>
    <source>
        <strain evidence="9">DSM 28463</strain>
    </source>
</reference>
<dbReference type="PRINTS" id="PR01469">
    <property type="entry name" value="CARBMTKINASE"/>
</dbReference>
<dbReference type="Pfam" id="PF00696">
    <property type="entry name" value="AA_kinase"/>
    <property type="match status" value="1"/>
</dbReference>
<dbReference type="InterPro" id="IPR001048">
    <property type="entry name" value="Asp/Glu/Uridylate_kinase"/>
</dbReference>
<name>A0A1I5DH99_9RHOB</name>
<evidence type="ECO:0000256" key="5">
    <source>
        <dbReference type="NCBIfam" id="TIGR00746"/>
    </source>
</evidence>
<organism evidence="8 9">
    <name type="scientific">Roseovarius lutimaris</name>
    <dbReference type="NCBI Taxonomy" id="1005928"/>
    <lineage>
        <taxon>Bacteria</taxon>
        <taxon>Pseudomonadati</taxon>
        <taxon>Pseudomonadota</taxon>
        <taxon>Alphaproteobacteria</taxon>
        <taxon>Rhodobacterales</taxon>
        <taxon>Roseobacteraceae</taxon>
        <taxon>Roseovarius</taxon>
    </lineage>
</organism>
<dbReference type="GO" id="GO:0019546">
    <property type="term" value="P:L-arginine deiminase pathway"/>
    <property type="evidence" value="ECO:0007669"/>
    <property type="project" value="TreeGrafter"/>
</dbReference>
<accession>A0A1I5DH99</accession>
<dbReference type="STRING" id="1005928.SAMN04487859_112125"/>
<evidence type="ECO:0000313" key="8">
    <source>
        <dbReference type="EMBL" id="SFN98507.1"/>
    </source>
</evidence>
<dbReference type="Proteomes" id="UP000198599">
    <property type="component" value="Unassembled WGS sequence"/>
</dbReference>
<evidence type="ECO:0000256" key="3">
    <source>
        <dbReference type="ARBA" id="ARBA00022679"/>
    </source>
</evidence>
<gene>
    <name evidence="8" type="ORF">SAMN04487859_112125</name>
</gene>
<evidence type="ECO:0000313" key="9">
    <source>
        <dbReference type="Proteomes" id="UP000198599"/>
    </source>
</evidence>
<dbReference type="SUPFAM" id="SSF53633">
    <property type="entry name" value="Carbamate kinase-like"/>
    <property type="match status" value="1"/>
</dbReference>
<dbReference type="NCBIfam" id="TIGR00746">
    <property type="entry name" value="arcC"/>
    <property type="match status" value="1"/>
</dbReference>